<dbReference type="AlphaFoldDB" id="A0A917WTK4"/>
<evidence type="ECO:0000313" key="3">
    <source>
        <dbReference type="Proteomes" id="UP000608890"/>
    </source>
</evidence>
<keyword evidence="1" id="KW-0175">Coiled coil</keyword>
<feature type="coiled-coil region" evidence="1">
    <location>
        <begin position="26"/>
        <end position="53"/>
    </location>
</feature>
<gene>
    <name evidence="2" type="ORF">GCM10011608_10300</name>
</gene>
<keyword evidence="3" id="KW-1185">Reference proteome</keyword>
<reference evidence="2" key="1">
    <citation type="journal article" date="2014" name="Int. J. Syst. Evol. Microbiol.">
        <title>Complete genome sequence of Corynebacterium casei LMG S-19264T (=DSM 44701T), isolated from a smear-ripened cheese.</title>
        <authorList>
            <consortium name="US DOE Joint Genome Institute (JGI-PGF)"/>
            <person name="Walter F."/>
            <person name="Albersmeier A."/>
            <person name="Kalinowski J."/>
            <person name="Ruckert C."/>
        </authorList>
    </citation>
    <scope>NUCLEOTIDE SEQUENCE</scope>
    <source>
        <strain evidence="2">CGMCC 4.7312</strain>
    </source>
</reference>
<evidence type="ECO:0000313" key="2">
    <source>
        <dbReference type="EMBL" id="GGM27479.1"/>
    </source>
</evidence>
<name>A0A917WTK4_9ACTN</name>
<evidence type="ECO:0000256" key="1">
    <source>
        <dbReference type="SAM" id="Coils"/>
    </source>
</evidence>
<organism evidence="2 3">
    <name type="scientific">Micromonospora sonchi</name>
    <dbReference type="NCBI Taxonomy" id="1763543"/>
    <lineage>
        <taxon>Bacteria</taxon>
        <taxon>Bacillati</taxon>
        <taxon>Actinomycetota</taxon>
        <taxon>Actinomycetes</taxon>
        <taxon>Micromonosporales</taxon>
        <taxon>Micromonosporaceae</taxon>
        <taxon>Micromonospora</taxon>
    </lineage>
</organism>
<protein>
    <recommendedName>
        <fullName evidence="4">Helix-turn-helix domain-containing protein</fullName>
    </recommendedName>
</protein>
<accession>A0A917WTK4</accession>
<dbReference type="Proteomes" id="UP000608890">
    <property type="component" value="Unassembled WGS sequence"/>
</dbReference>
<reference evidence="2" key="2">
    <citation type="submission" date="2020-09" db="EMBL/GenBank/DDBJ databases">
        <authorList>
            <person name="Sun Q."/>
            <person name="Zhou Y."/>
        </authorList>
    </citation>
    <scope>NUCLEOTIDE SEQUENCE</scope>
    <source>
        <strain evidence="2">CGMCC 4.7312</strain>
    </source>
</reference>
<dbReference type="EMBL" id="BMNB01000003">
    <property type="protein sequence ID" value="GGM27479.1"/>
    <property type="molecule type" value="Genomic_DNA"/>
</dbReference>
<comment type="caution">
    <text evidence="2">The sequence shown here is derived from an EMBL/GenBank/DDBJ whole genome shotgun (WGS) entry which is preliminary data.</text>
</comment>
<sequence>MAAVVIANPWNARYAHHQIERRRAGAMGDDSKARRLQDERAELERRVRAGEWLKIGLAAKLLEIGRTTVHRMLDNEKIGYRWTPNRTQRECDPADIVRLLDERRERQVGKSATPPSE</sequence>
<proteinExistence type="predicted"/>
<evidence type="ECO:0008006" key="4">
    <source>
        <dbReference type="Google" id="ProtNLM"/>
    </source>
</evidence>